<accession>A0A329QHL6</accession>
<proteinExistence type="predicted"/>
<keyword evidence="2" id="KW-1133">Transmembrane helix</keyword>
<keyword evidence="2" id="KW-0812">Transmembrane</keyword>
<keyword evidence="2" id="KW-0472">Membrane</keyword>
<organism evidence="3 4">
    <name type="scientific">Phytoactinopolyspora halophila</name>
    <dbReference type="NCBI Taxonomy" id="1981511"/>
    <lineage>
        <taxon>Bacteria</taxon>
        <taxon>Bacillati</taxon>
        <taxon>Actinomycetota</taxon>
        <taxon>Actinomycetes</taxon>
        <taxon>Jiangellales</taxon>
        <taxon>Jiangellaceae</taxon>
        <taxon>Phytoactinopolyspora</taxon>
    </lineage>
</organism>
<protein>
    <submittedName>
        <fullName evidence="3">Uncharacterized protein</fullName>
    </submittedName>
</protein>
<feature type="transmembrane region" description="Helical" evidence="2">
    <location>
        <begin position="33"/>
        <end position="57"/>
    </location>
</feature>
<evidence type="ECO:0000256" key="2">
    <source>
        <dbReference type="SAM" id="Phobius"/>
    </source>
</evidence>
<dbReference type="AlphaFoldDB" id="A0A329QHL6"/>
<name>A0A329QHL6_9ACTN</name>
<evidence type="ECO:0000256" key="1">
    <source>
        <dbReference type="SAM" id="MobiDB-lite"/>
    </source>
</evidence>
<gene>
    <name evidence="3" type="ORF">DPM12_20160</name>
</gene>
<dbReference type="Proteomes" id="UP000250462">
    <property type="component" value="Unassembled WGS sequence"/>
</dbReference>
<evidence type="ECO:0000313" key="3">
    <source>
        <dbReference type="EMBL" id="RAW09858.1"/>
    </source>
</evidence>
<reference evidence="3 4" key="1">
    <citation type="submission" date="2018-06" db="EMBL/GenBank/DDBJ databases">
        <title>Phytoactinopolyspora halophila sp. nov., a novel halophilic actinomycete isolated from a saline soil in China.</title>
        <authorList>
            <person name="Tang S.-K."/>
        </authorList>
    </citation>
    <scope>NUCLEOTIDE SEQUENCE [LARGE SCALE GENOMIC DNA]</scope>
    <source>
        <strain evidence="3 4">YIM 96934</strain>
    </source>
</reference>
<keyword evidence="4" id="KW-1185">Reference proteome</keyword>
<dbReference type="EMBL" id="QMIG01000034">
    <property type="protein sequence ID" value="RAW09858.1"/>
    <property type="molecule type" value="Genomic_DNA"/>
</dbReference>
<feature type="region of interest" description="Disordered" evidence="1">
    <location>
        <begin position="133"/>
        <end position="167"/>
    </location>
</feature>
<comment type="caution">
    <text evidence="3">The sequence shown here is derived from an EMBL/GenBank/DDBJ whole genome shotgun (WGS) entry which is preliminary data.</text>
</comment>
<sequence length="167" mass="17187">MRGIGIGIICLGLALIGAVLALAASVGGVPAIAVWTVLGLLAMAGIVLLGTGIVRVAGWRTRFVMDDDGFANATGPGAGVRRAAWRDVRRVQADGAVVSVDLAGSRQSVIRTDMLDVSARELARELRKRLNQDRGYTPFGTAAAESTGTGGAQPGSDGEQERSSPDT</sequence>
<evidence type="ECO:0000313" key="4">
    <source>
        <dbReference type="Proteomes" id="UP000250462"/>
    </source>
</evidence>